<keyword evidence="4" id="KW-1185">Reference proteome</keyword>
<dbReference type="Pfam" id="PF01648">
    <property type="entry name" value="ACPS"/>
    <property type="match status" value="1"/>
</dbReference>
<feature type="domain" description="4'-phosphopantetheinyl transferase" evidence="2">
    <location>
        <begin position="2"/>
        <end position="77"/>
    </location>
</feature>
<evidence type="ECO:0000313" key="3">
    <source>
        <dbReference type="EMBL" id="MBL0682960.1"/>
    </source>
</evidence>
<evidence type="ECO:0000313" key="4">
    <source>
        <dbReference type="Proteomes" id="UP000651057"/>
    </source>
</evidence>
<dbReference type="EMBL" id="JAERQJ010000002">
    <property type="protein sequence ID" value="MBL0682960.1"/>
    <property type="molecule type" value="Genomic_DNA"/>
</dbReference>
<protein>
    <submittedName>
        <fullName evidence="3">4-phosphopantetheinyl transferase family protein</fullName>
    </submittedName>
</protein>
<dbReference type="GO" id="GO:0008897">
    <property type="term" value="F:holo-[acyl-carrier-protein] synthase activity"/>
    <property type="evidence" value="ECO:0007669"/>
    <property type="project" value="InterPro"/>
</dbReference>
<evidence type="ECO:0000256" key="1">
    <source>
        <dbReference type="ARBA" id="ARBA00022679"/>
    </source>
</evidence>
<evidence type="ECO:0000259" key="2">
    <source>
        <dbReference type="Pfam" id="PF01648"/>
    </source>
</evidence>
<dbReference type="Gene3D" id="3.90.470.20">
    <property type="entry name" value="4'-phosphopantetheinyl transferase domain"/>
    <property type="match status" value="1"/>
</dbReference>
<gene>
    <name evidence="3" type="ORF">JJQ60_05505</name>
</gene>
<dbReference type="SUPFAM" id="SSF56214">
    <property type="entry name" value="4'-phosphopantetheinyl transferase"/>
    <property type="match status" value="1"/>
</dbReference>
<dbReference type="InterPro" id="IPR037143">
    <property type="entry name" value="4-PPantetheinyl_Trfase_dom_sf"/>
</dbReference>
<accession>A0A937D7D1</accession>
<dbReference type="GO" id="GO:0000287">
    <property type="term" value="F:magnesium ion binding"/>
    <property type="evidence" value="ECO:0007669"/>
    <property type="project" value="InterPro"/>
</dbReference>
<name>A0A937D7D1_9FLAO</name>
<dbReference type="AlphaFoldDB" id="A0A937D7D1"/>
<dbReference type="RefSeq" id="WP_201917515.1">
    <property type="nucleotide sequence ID" value="NZ_BAABAX010000023.1"/>
</dbReference>
<comment type="caution">
    <text evidence="3">The sequence shown here is derived from an EMBL/GenBank/DDBJ whole genome shotgun (WGS) entry which is preliminary data.</text>
</comment>
<proteinExistence type="predicted"/>
<keyword evidence="1 3" id="KW-0808">Transferase</keyword>
<dbReference type="InterPro" id="IPR008278">
    <property type="entry name" value="4-PPantetheinyl_Trfase_dom"/>
</dbReference>
<sequence>MIGNDIIDLQLAKKQSNWQRKGWLQKIFTTTEQKYILSSKDPELQVWLFWSMKEAAYKGHQRRFSLPPKLNPKDFKCALDGMVSIDRHLYYTESEMTQYYIHTTAKSPRNNYYSSICKKDTDIYQSLTQSIRQKLNIQASIFIQKDTNRIPMVYINKKESDIQISISNHGMYSAFILNV</sequence>
<reference evidence="3" key="1">
    <citation type="submission" date="2021-01" db="EMBL/GenBank/DDBJ databases">
        <authorList>
            <person name="Zhong Y.L."/>
        </authorList>
    </citation>
    <scope>NUCLEOTIDE SEQUENCE</scope>
    <source>
        <strain evidence="3">KCTC 23302</strain>
    </source>
</reference>
<organism evidence="3 4">
    <name type="scientific">Aquimarina mytili</name>
    <dbReference type="NCBI Taxonomy" id="874423"/>
    <lineage>
        <taxon>Bacteria</taxon>
        <taxon>Pseudomonadati</taxon>
        <taxon>Bacteroidota</taxon>
        <taxon>Flavobacteriia</taxon>
        <taxon>Flavobacteriales</taxon>
        <taxon>Flavobacteriaceae</taxon>
        <taxon>Aquimarina</taxon>
    </lineage>
</organism>
<dbReference type="Proteomes" id="UP000651057">
    <property type="component" value="Unassembled WGS sequence"/>
</dbReference>